<organism evidence="1 2">
    <name type="scientific">Dioscorea alata</name>
    <name type="common">Purple yam</name>
    <dbReference type="NCBI Taxonomy" id="55571"/>
    <lineage>
        <taxon>Eukaryota</taxon>
        <taxon>Viridiplantae</taxon>
        <taxon>Streptophyta</taxon>
        <taxon>Embryophyta</taxon>
        <taxon>Tracheophyta</taxon>
        <taxon>Spermatophyta</taxon>
        <taxon>Magnoliopsida</taxon>
        <taxon>Liliopsida</taxon>
        <taxon>Dioscoreales</taxon>
        <taxon>Dioscoreaceae</taxon>
        <taxon>Dioscorea</taxon>
    </lineage>
</organism>
<dbReference type="Proteomes" id="UP000827976">
    <property type="component" value="Chromosome 5"/>
</dbReference>
<dbReference type="EC" id="3.6.1.13" evidence="1"/>
<accession>A0ACB7W7V2</accession>
<protein>
    <submittedName>
        <fullName evidence="1">NAD(+) diphosphatase protein</fullName>
        <ecNumber evidence="1">3.6.1.13</ecNumber>
        <ecNumber evidence="1">3.6.1.22</ecNumber>
    </submittedName>
</protein>
<keyword evidence="2" id="KW-1185">Reference proteome</keyword>
<keyword evidence="1" id="KW-0378">Hydrolase</keyword>
<dbReference type="EC" id="3.6.1.22" evidence="1"/>
<comment type="caution">
    <text evidence="1">The sequence shown here is derived from an EMBL/GenBank/DDBJ whole genome shotgun (WGS) entry which is preliminary data.</text>
</comment>
<gene>
    <name evidence="1" type="ORF">IHE45_05G185200</name>
</gene>
<name>A0ACB7W7V2_DIOAL</name>
<evidence type="ECO:0000313" key="1">
    <source>
        <dbReference type="EMBL" id="KAH7683459.1"/>
    </source>
</evidence>
<dbReference type="EMBL" id="CM037015">
    <property type="protein sequence ID" value="KAH7683459.1"/>
    <property type="molecule type" value="Genomic_DNA"/>
</dbReference>
<evidence type="ECO:0000313" key="2">
    <source>
        <dbReference type="Proteomes" id="UP000827976"/>
    </source>
</evidence>
<proteinExistence type="predicted"/>
<sequence length="172" mass="19963">MMTAMVSRQGRQFQRYNNSGRRRVVGCIPYKFNLNKSSSEGVDKRVEVLVISSQKGYGMMFPKGGWEKDENIEQAALREAWEEAGVQGDIESELGMWSYKSKSQDIMHEGVMFPLNVTEELVRWPEMNVRKRQWVSVEEVKKGCPHSWMIDALDRLIARLRHQSMLADNILH</sequence>
<reference evidence="2" key="1">
    <citation type="journal article" date="2022" name="Nat. Commun.">
        <title>Chromosome evolution and the genetic basis of agronomically important traits in greater yam.</title>
        <authorList>
            <person name="Bredeson J.V."/>
            <person name="Lyons J.B."/>
            <person name="Oniyinde I.O."/>
            <person name="Okereke N.R."/>
            <person name="Kolade O."/>
            <person name="Nnabue I."/>
            <person name="Nwadili C.O."/>
            <person name="Hribova E."/>
            <person name="Parker M."/>
            <person name="Nwogha J."/>
            <person name="Shu S."/>
            <person name="Carlson J."/>
            <person name="Kariba R."/>
            <person name="Muthemba S."/>
            <person name="Knop K."/>
            <person name="Barton G.J."/>
            <person name="Sherwood A.V."/>
            <person name="Lopez-Montes A."/>
            <person name="Asiedu R."/>
            <person name="Jamnadass R."/>
            <person name="Muchugi A."/>
            <person name="Goodstein D."/>
            <person name="Egesi C.N."/>
            <person name="Featherston J."/>
            <person name="Asfaw A."/>
            <person name="Simpson G.G."/>
            <person name="Dolezel J."/>
            <person name="Hendre P.S."/>
            <person name="Van Deynze A."/>
            <person name="Kumar P.L."/>
            <person name="Obidiegwu J.E."/>
            <person name="Bhattacharjee R."/>
            <person name="Rokhsar D.S."/>
        </authorList>
    </citation>
    <scope>NUCLEOTIDE SEQUENCE [LARGE SCALE GENOMIC DNA]</scope>
    <source>
        <strain evidence="2">cv. TDa95/00328</strain>
    </source>
</reference>